<evidence type="ECO:0000313" key="2">
    <source>
        <dbReference type="EMBL" id="PSK55875.1"/>
    </source>
</evidence>
<reference evidence="2 3" key="1">
    <citation type="submission" date="2017-05" db="EMBL/GenBank/DDBJ databases">
        <title>Draft genome sequence of Elsinoe australis.</title>
        <authorList>
            <person name="Cheng Q."/>
        </authorList>
    </citation>
    <scope>NUCLEOTIDE SEQUENCE [LARGE SCALE GENOMIC DNA]</scope>
    <source>
        <strain evidence="2 3">NL1</strain>
    </source>
</reference>
<dbReference type="EMBL" id="NHZQ01000066">
    <property type="protein sequence ID" value="PSK55875.1"/>
    <property type="molecule type" value="Genomic_DNA"/>
</dbReference>
<evidence type="ECO:0000313" key="3">
    <source>
        <dbReference type="Proteomes" id="UP000243723"/>
    </source>
</evidence>
<accession>A0A2P8A5Y1</accession>
<keyword evidence="3" id="KW-1185">Reference proteome</keyword>
<dbReference type="Proteomes" id="UP000243723">
    <property type="component" value="Unassembled WGS sequence"/>
</dbReference>
<evidence type="ECO:0000256" key="1">
    <source>
        <dbReference type="SAM" id="MobiDB-lite"/>
    </source>
</evidence>
<comment type="caution">
    <text evidence="2">The sequence shown here is derived from an EMBL/GenBank/DDBJ whole genome shotgun (WGS) entry which is preliminary data.</text>
</comment>
<sequence>MELIFTRRAQSFFDDLILEPTRAVSVLNMQMSALLDHLATRGRTDPTSSTASISPPSVTLTTLGPRAVTELATARSMSLTTLSTMTTTPAPLTITVTLSRNDEASAATKTFPDLPLTLLPPTTAAAGATSNAMSSVRTTLASSSAATSSAVTAPTVTVIHVTTETITALTTTRPTTTGETPRPTMSILTLGSGGEHKAFNPLSPIFEL</sequence>
<feature type="region of interest" description="Disordered" evidence="1">
    <location>
        <begin position="41"/>
        <end position="60"/>
    </location>
</feature>
<proteinExistence type="predicted"/>
<dbReference type="AlphaFoldDB" id="A0A2P8A5Y1"/>
<name>A0A2P8A5Y1_9PEZI</name>
<organism evidence="2 3">
    <name type="scientific">Elsinoe australis</name>
    <dbReference type="NCBI Taxonomy" id="40998"/>
    <lineage>
        <taxon>Eukaryota</taxon>
        <taxon>Fungi</taxon>
        <taxon>Dikarya</taxon>
        <taxon>Ascomycota</taxon>
        <taxon>Pezizomycotina</taxon>
        <taxon>Dothideomycetes</taxon>
        <taxon>Dothideomycetidae</taxon>
        <taxon>Myriangiales</taxon>
        <taxon>Elsinoaceae</taxon>
        <taxon>Elsinoe</taxon>
    </lineage>
</organism>
<feature type="compositionally biased region" description="Low complexity" evidence="1">
    <location>
        <begin position="45"/>
        <end position="57"/>
    </location>
</feature>
<protein>
    <submittedName>
        <fullName evidence="2">Uncharacterized protein</fullName>
    </submittedName>
</protein>
<gene>
    <name evidence="2" type="ORF">B9Z65_4753</name>
</gene>